<feature type="region of interest" description="Disordered" evidence="1">
    <location>
        <begin position="216"/>
        <end position="241"/>
    </location>
</feature>
<dbReference type="Pfam" id="PF15002">
    <property type="entry name" value="ERK-JNK_inhib"/>
    <property type="match status" value="1"/>
</dbReference>
<dbReference type="PANTHER" id="PTHR14735">
    <property type="entry name" value="COILED-COIL DOMAIN-CONTAINING PROTEIN 134"/>
    <property type="match status" value="1"/>
</dbReference>
<evidence type="ECO:0000256" key="1">
    <source>
        <dbReference type="SAM" id="MobiDB-lite"/>
    </source>
</evidence>
<evidence type="ECO:0000313" key="3">
    <source>
        <dbReference type="WBParaSite" id="PSAMB.scaffold6483size9387.g28575.t1"/>
    </source>
</evidence>
<dbReference type="InterPro" id="IPR026321">
    <property type="entry name" value="CC134"/>
</dbReference>
<organism evidence="2 3">
    <name type="scientific">Plectus sambesii</name>
    <dbReference type="NCBI Taxonomy" id="2011161"/>
    <lineage>
        <taxon>Eukaryota</taxon>
        <taxon>Metazoa</taxon>
        <taxon>Ecdysozoa</taxon>
        <taxon>Nematoda</taxon>
        <taxon>Chromadorea</taxon>
        <taxon>Plectida</taxon>
        <taxon>Plectina</taxon>
        <taxon>Plectoidea</taxon>
        <taxon>Plectidae</taxon>
        <taxon>Plectus</taxon>
    </lineage>
</organism>
<protein>
    <submittedName>
        <fullName evidence="3">Coiled-coil domain-containing protein 134</fullName>
    </submittedName>
</protein>
<reference evidence="3" key="1">
    <citation type="submission" date="2022-11" db="UniProtKB">
        <authorList>
            <consortium name="WormBaseParasite"/>
        </authorList>
    </citation>
    <scope>IDENTIFICATION</scope>
</reference>
<feature type="region of interest" description="Disordered" evidence="1">
    <location>
        <begin position="1"/>
        <end position="42"/>
    </location>
</feature>
<evidence type="ECO:0000313" key="2">
    <source>
        <dbReference type="Proteomes" id="UP000887566"/>
    </source>
</evidence>
<dbReference type="WBParaSite" id="PSAMB.scaffold6483size9387.g28575.t1">
    <property type="protein sequence ID" value="PSAMB.scaffold6483size9387.g28575.t1"/>
    <property type="gene ID" value="PSAMB.scaffold6483size9387.g28575"/>
</dbReference>
<feature type="compositionally biased region" description="Basic residues" evidence="1">
    <location>
        <begin position="224"/>
        <end position="233"/>
    </location>
</feature>
<sequence length="241" mass="26649">MSDHDGEKPVAPSDQPADVGSDAKQPNSDKSSDSSSGPDSAKVYQKLFKHKRAEQNEAVKTILNMPDVKKRTKLVEQLVTAIHKVIGDSKLVVESAGFTPGDPLPTDKSAVRDGISQVLENAAFFAELALRFPKQISQLYMENRKLQVLVNWAIGFSHATGFYDSTTTELIHLASQELGIIPREENFVNPYRNAQSKQEAAMTAAEQLKQSQRLAMAKENERKKLAKKTKKGPRMSGRTEL</sequence>
<keyword evidence="2" id="KW-1185">Reference proteome</keyword>
<dbReference type="AlphaFoldDB" id="A0A914X4R5"/>
<dbReference type="PANTHER" id="PTHR14735:SF1">
    <property type="entry name" value="COILED-COIL DOMAIN-CONTAINING PROTEIN 134"/>
    <property type="match status" value="1"/>
</dbReference>
<dbReference type="Proteomes" id="UP000887566">
    <property type="component" value="Unplaced"/>
</dbReference>
<name>A0A914X4R5_9BILA</name>
<accession>A0A914X4R5</accession>
<proteinExistence type="predicted"/>